<organism evidence="2 3">
    <name type="scientific">Oceanobacillus locisalsi</name>
    <dbReference type="NCBI Taxonomy" id="546107"/>
    <lineage>
        <taxon>Bacteria</taxon>
        <taxon>Bacillati</taxon>
        <taxon>Bacillota</taxon>
        <taxon>Bacilli</taxon>
        <taxon>Bacillales</taxon>
        <taxon>Bacillaceae</taxon>
        <taxon>Oceanobacillus</taxon>
    </lineage>
</organism>
<keyword evidence="1" id="KW-0812">Transmembrane</keyword>
<sequence length="440" mass="50335">MNKTKFRISVRDSFWFLPIVYGLCSMGAAGAVTALDVWLVPSVSSSIPDILLTGQSIAKQLYAALITAMLTMTTVSFSTIMVMLTTYSSQFSPRALEDFMQSKITQHVLGVYTFGFIFVLINLWLLTETNQQDLLSPFFTVVITIITLAFFILFIHFSARWAQVNFLIGVIRNKTLELIKETFAERTYGQHQHWDHSQVQNIREKDSKTIHARRSGYVQKVNYNYLIKWASTNNMVLEATFQVGDYVPEGLPVFYFWDVGDRKDNLAEHDDFLVIGGERTDLQDIGFSIQKLVEIAVKALSTGMNDPNTAINCIHRIGSLLSELAGNYYPVTYFSDNHGDLRLIMEQKNFRDYLFKSFYQIKHYGKDDISVIYSIIDTLYKVTVVSEASIQKEVWNFAKYVLEAVDIENLSSLDYQHLKSITEKFADFCGEELDWESSKG</sequence>
<gene>
    <name evidence="2" type="ORF">ACFQ19_13175</name>
</gene>
<feature type="transmembrane region" description="Helical" evidence="1">
    <location>
        <begin position="138"/>
        <end position="157"/>
    </location>
</feature>
<name>A0ABW3NKC7_9BACI</name>
<protein>
    <submittedName>
        <fullName evidence="2">DUF2254 domain-containing protein</fullName>
    </submittedName>
</protein>
<proteinExistence type="predicted"/>
<dbReference type="EMBL" id="JBHTKK010000016">
    <property type="protein sequence ID" value="MFD1066975.1"/>
    <property type="molecule type" value="Genomic_DNA"/>
</dbReference>
<comment type="caution">
    <text evidence="2">The sequence shown here is derived from an EMBL/GenBank/DDBJ whole genome shotgun (WGS) entry which is preliminary data.</text>
</comment>
<dbReference type="InterPro" id="IPR018723">
    <property type="entry name" value="DUF2254_membrane"/>
</dbReference>
<evidence type="ECO:0000313" key="2">
    <source>
        <dbReference type="EMBL" id="MFD1066975.1"/>
    </source>
</evidence>
<evidence type="ECO:0000313" key="3">
    <source>
        <dbReference type="Proteomes" id="UP001597041"/>
    </source>
</evidence>
<feature type="transmembrane region" description="Helical" evidence="1">
    <location>
        <begin position="108"/>
        <end position="126"/>
    </location>
</feature>
<keyword evidence="3" id="KW-1185">Reference proteome</keyword>
<keyword evidence="1" id="KW-1133">Transmembrane helix</keyword>
<dbReference type="RefSeq" id="WP_379592809.1">
    <property type="nucleotide sequence ID" value="NZ_JBHTKK010000016.1"/>
</dbReference>
<evidence type="ECO:0000256" key="1">
    <source>
        <dbReference type="SAM" id="Phobius"/>
    </source>
</evidence>
<accession>A0ABW3NKC7</accession>
<keyword evidence="1" id="KW-0472">Membrane</keyword>
<dbReference type="Pfam" id="PF10011">
    <property type="entry name" value="DUF2254"/>
    <property type="match status" value="1"/>
</dbReference>
<dbReference type="Proteomes" id="UP001597041">
    <property type="component" value="Unassembled WGS sequence"/>
</dbReference>
<feature type="transmembrane region" description="Helical" evidence="1">
    <location>
        <begin position="61"/>
        <end position="87"/>
    </location>
</feature>
<feature type="transmembrane region" description="Helical" evidence="1">
    <location>
        <begin position="20"/>
        <end position="41"/>
    </location>
</feature>
<reference evidence="3" key="1">
    <citation type="journal article" date="2019" name="Int. J. Syst. Evol. Microbiol.">
        <title>The Global Catalogue of Microorganisms (GCM) 10K type strain sequencing project: providing services to taxonomists for standard genome sequencing and annotation.</title>
        <authorList>
            <consortium name="The Broad Institute Genomics Platform"/>
            <consortium name="The Broad Institute Genome Sequencing Center for Infectious Disease"/>
            <person name="Wu L."/>
            <person name="Ma J."/>
        </authorList>
    </citation>
    <scope>NUCLEOTIDE SEQUENCE [LARGE SCALE GENOMIC DNA]</scope>
    <source>
        <strain evidence="3">CCUG 56608</strain>
    </source>
</reference>